<dbReference type="InterPro" id="IPR052655">
    <property type="entry name" value="AKNA_Centrosome-Trans_reg"/>
</dbReference>
<feature type="compositionally biased region" description="Polar residues" evidence="2">
    <location>
        <begin position="317"/>
        <end position="348"/>
    </location>
</feature>
<feature type="compositionally biased region" description="Low complexity" evidence="2">
    <location>
        <begin position="379"/>
        <end position="391"/>
    </location>
</feature>
<dbReference type="RefSeq" id="XP_022105746.1">
    <property type="nucleotide sequence ID" value="XM_022250054.1"/>
</dbReference>
<evidence type="ECO:0000313" key="4">
    <source>
        <dbReference type="RefSeq" id="XP_022105746.1"/>
    </source>
</evidence>
<feature type="region of interest" description="Disordered" evidence="2">
    <location>
        <begin position="298"/>
        <end position="392"/>
    </location>
</feature>
<dbReference type="KEGG" id="aplc:110987367"/>
<feature type="region of interest" description="Disordered" evidence="2">
    <location>
        <begin position="1501"/>
        <end position="1535"/>
    </location>
</feature>
<feature type="compositionally biased region" description="Basic and acidic residues" evidence="2">
    <location>
        <begin position="298"/>
        <end position="314"/>
    </location>
</feature>
<evidence type="ECO:0000313" key="5">
    <source>
        <dbReference type="RefSeq" id="XP_022105747.1"/>
    </source>
</evidence>
<dbReference type="OMA" id="YMEATPR"/>
<keyword evidence="3" id="KW-1185">Reference proteome</keyword>
<name>A0A8B7ZLH8_ACAPL</name>
<sequence>MSRTGRDSYSSRPIDSLDSFEHLEGIINSQSDVEFGADLPFDEFPPEFHLHPDDFSLDDLHGHRTIQEECLTNESLRGEILQFDNEHETSGLLNESELLNNVDRCSDSGSKCPSDSFLKEENLSLQGSSTDVLQRYMEATPRLGTPPLEHIYSNTSVNGLSDESSRHSDDVFNHHESLHNSNDEQYLESLPPEKSDEIGNCSRDMSNGCSDGGSMAVDSNDLSDGASMELNKTVVTVDSHFPGKPSAAAAEENFGDDPADGKDSDSASMSIGQFVPNAVNRNHIQRPLGKIVNCSSQKNERDFVTPSELKESHRGSVASTSARSSFRNSQRISTASSSQRDCNSPRYSQRSEDLSHHSRHKQSSSNSPVVPRLELHRASTPSSVNSLSSEPSKLDLSLRLEEESKTRQQANELIEQLQKNYDELLGKYARAENTIDLLKLGARVNLYGDNPAPRQSLQGTLSPLQRPSAVIFGHPQKATILSSSSHVSEGQTGRQPASQTGRSTIDMQTNNNNVHVVGTTRTTPTEITRVSNSSGFAAGDGSLMALIFQVKNQQEEIDSFGLLLQEEQLPLEEQKAGVDRLRTDQGKLEADYMQTKEEYSALQRRNSLLSQGPEMTFDPDRTLEGEIFQLGMKLDDITEIVQNNLCNNPPTLQSKPHTSQPQGLISKDKELQETLHQDLQRQFQYSRKEKTGGSTKEEDEQDVAGFSPDKPGSGNCFSPNKTQEELPSHGNASSVFPPPNLSRPTTGEGIERKSRSKVATDVAKGQRQPTQSKRPLPRPTLLTSTNKMPNHEFHGPTGNRQRASDTKMKGTPQQHLVENSIMSPEADSGFMGSESSRQSNQNGRSGSDSHNQLRKPGNMFSLQSNKLPRGQRSPPLVNRRLPGGWQSPQFSDNISEQDEDIEDLSIHSEGAAKRRQGTVEEVLPAKSTSQKTRKSLDKPKQRSAIDTPDRKRPAALRHLHDKQREKQHALETQYTMDRQLIYPDGRVGTKDPPMSWDDHSSGSSSYPESVFNKHLHKECAHSKQGNPKKVIRMGVSPARNPVSVSRDRMRIVPELQREHDSESDMTRSRGKAEAIWGLQDDIEQLKHQVAKMRGPEKSPRHSSAEVKPHHPSSSLRKTQLDSTDSKPGSGQSEILRALQNEIDDLRSQVNERDESPLIHNLPPSQTFLRETEMNEYQGGCHTDPPPPRDRLRETLRQAYIPNSGHHSFTRSPIKSFWSSSSPYQSRSHNPVPKFESTPFHRSPSFIPESMPSSVSLPGPHQFSHFQSGFEMSPDQRVTSSPAYTFKQKPCPLCNGSGVHTHAEYSQPQNLHPNSVVVPSQLAGSAPSEANQYPDTVAGAGQNQPAYYPNPSQGHMQTCRTACQSQTQSSNSEQQSTFNPNQQVLNEQTIQGPQAVFSSQPTSNPVFNQPQPVITKPQLVHNQQHQVLSQLQPSSNQSHAMLHQLKPIIIPPAQAPVNESLGQTTSVQVPVSTQAQIFLSPLGNYVPLVSIPVNAGVPVNATHQDTSEKQSETRRDWVPRTSVNGQKCPSKAQEPGGTIIYITPTKRRGRYYVLNDEDTDSTGIEEEFYFKRGSSSTKVSSLMPKTQDSKLAHRANQDLEAAVKMADRLNQSSHKMLETVCSDITQSQFL</sequence>
<evidence type="ECO:0000313" key="9">
    <source>
        <dbReference type="RefSeq" id="XP_022105751.1"/>
    </source>
</evidence>
<feature type="region of interest" description="Disordered" evidence="2">
    <location>
        <begin position="238"/>
        <end position="269"/>
    </location>
</feature>
<dbReference type="PANTHER" id="PTHR21510:SF13">
    <property type="entry name" value="AKNA DOMAIN-CONTAINING PROTEIN"/>
    <property type="match status" value="1"/>
</dbReference>
<gene>
    <name evidence="4 5 6 7 8 9" type="primary">LOC110987367</name>
</gene>
<organism evidence="3 8">
    <name type="scientific">Acanthaster planci</name>
    <name type="common">Crown-of-thorns starfish</name>
    <dbReference type="NCBI Taxonomy" id="133434"/>
    <lineage>
        <taxon>Eukaryota</taxon>
        <taxon>Metazoa</taxon>
        <taxon>Echinodermata</taxon>
        <taxon>Eleutherozoa</taxon>
        <taxon>Asterozoa</taxon>
        <taxon>Asteroidea</taxon>
        <taxon>Valvatacea</taxon>
        <taxon>Valvatida</taxon>
        <taxon>Acanthasteridae</taxon>
        <taxon>Acanthaster</taxon>
    </lineage>
</organism>
<feature type="compositionally biased region" description="Basic and acidic residues" evidence="2">
    <location>
        <begin position="163"/>
        <end position="182"/>
    </location>
</feature>
<evidence type="ECO:0000313" key="3">
    <source>
        <dbReference type="Proteomes" id="UP000694845"/>
    </source>
</evidence>
<feature type="region of interest" description="Disordered" evidence="2">
    <location>
        <begin position="144"/>
        <end position="191"/>
    </location>
</feature>
<feature type="region of interest" description="Disordered" evidence="2">
    <location>
        <begin position="1088"/>
        <end position="1131"/>
    </location>
</feature>
<dbReference type="RefSeq" id="XP_022105748.1">
    <property type="nucleotide sequence ID" value="XM_022250056.1"/>
</dbReference>
<feature type="compositionally biased region" description="Polar residues" evidence="2">
    <location>
        <begin position="152"/>
        <end position="162"/>
    </location>
</feature>
<evidence type="ECO:0000256" key="1">
    <source>
        <dbReference type="SAM" id="Coils"/>
    </source>
</evidence>
<evidence type="ECO:0000313" key="7">
    <source>
        <dbReference type="RefSeq" id="XP_022105749.1"/>
    </source>
</evidence>
<dbReference type="PANTHER" id="PTHR21510">
    <property type="entry name" value="AKNA DOMAIN-CONTAINING PROTEIN"/>
    <property type="match status" value="1"/>
</dbReference>
<feature type="compositionally biased region" description="Polar residues" evidence="2">
    <location>
        <begin position="1340"/>
        <end position="1355"/>
    </location>
</feature>
<evidence type="ECO:0000313" key="8">
    <source>
        <dbReference type="RefSeq" id="XP_022105750.1"/>
    </source>
</evidence>
<feature type="compositionally biased region" description="Polar residues" evidence="2">
    <location>
        <begin position="833"/>
        <end position="850"/>
    </location>
</feature>
<dbReference type="RefSeq" id="XP_022105747.1">
    <property type="nucleotide sequence ID" value="XM_022250055.1"/>
</dbReference>
<dbReference type="RefSeq" id="XP_022105750.1">
    <property type="nucleotide sequence ID" value="XM_022250058.1"/>
</dbReference>
<feature type="region of interest" description="Disordered" evidence="2">
    <location>
        <begin position="908"/>
        <end position="1009"/>
    </location>
</feature>
<proteinExistence type="predicted"/>
<evidence type="ECO:0000313" key="6">
    <source>
        <dbReference type="RefSeq" id="XP_022105748.1"/>
    </source>
</evidence>
<feature type="region of interest" description="Disordered" evidence="2">
    <location>
        <begin position="1323"/>
        <end position="1355"/>
    </location>
</feature>
<dbReference type="GeneID" id="110987367"/>
<protein>
    <submittedName>
        <fullName evidence="4 5">Uncharacterized protein LOC110987367</fullName>
    </submittedName>
</protein>
<feature type="compositionally biased region" description="Polar residues" evidence="2">
    <location>
        <begin position="1111"/>
        <end position="1131"/>
    </location>
</feature>
<dbReference type="Proteomes" id="UP000694845">
    <property type="component" value="Unplaced"/>
</dbReference>
<feature type="coiled-coil region" evidence="1">
    <location>
        <begin position="578"/>
        <end position="605"/>
    </location>
</feature>
<feature type="region of interest" description="Disordered" evidence="2">
    <location>
        <begin position="679"/>
        <end position="892"/>
    </location>
</feature>
<accession>A0A8B7ZLH8</accession>
<dbReference type="OrthoDB" id="10035553at2759"/>
<feature type="compositionally biased region" description="Basic and acidic residues" evidence="2">
    <location>
        <begin position="1504"/>
        <end position="1517"/>
    </location>
</feature>
<dbReference type="RefSeq" id="XP_022105749.1">
    <property type="nucleotide sequence ID" value="XM_022250057.1"/>
</dbReference>
<feature type="region of interest" description="Disordered" evidence="2">
    <location>
        <begin position="1219"/>
        <end position="1255"/>
    </location>
</feature>
<feature type="coiled-coil region" evidence="1">
    <location>
        <begin position="400"/>
        <end position="434"/>
    </location>
</feature>
<keyword evidence="1" id="KW-0175">Coiled coil</keyword>
<reference evidence="4 5" key="1">
    <citation type="submission" date="2025-04" db="UniProtKB">
        <authorList>
            <consortium name="RefSeq"/>
        </authorList>
    </citation>
    <scope>IDENTIFICATION</scope>
</reference>
<dbReference type="RefSeq" id="XP_022105751.1">
    <property type="nucleotide sequence ID" value="XM_022250059.1"/>
</dbReference>
<feature type="region of interest" description="Disordered" evidence="2">
    <location>
        <begin position="482"/>
        <end position="506"/>
    </location>
</feature>
<feature type="compositionally biased region" description="Polar residues" evidence="2">
    <location>
        <begin position="811"/>
        <end position="822"/>
    </location>
</feature>
<evidence type="ECO:0000256" key="2">
    <source>
        <dbReference type="SAM" id="MobiDB-lite"/>
    </source>
</evidence>
<feature type="compositionally biased region" description="Basic and acidic residues" evidence="2">
    <location>
        <begin position="1093"/>
        <end position="1108"/>
    </location>
</feature>